<dbReference type="Pfam" id="PF04410">
    <property type="entry name" value="Gar1"/>
    <property type="match status" value="1"/>
</dbReference>
<evidence type="ECO:0000313" key="13">
    <source>
        <dbReference type="Proteomes" id="UP000249464"/>
    </source>
</evidence>
<dbReference type="Proteomes" id="UP000249464">
    <property type="component" value="Unassembled WGS sequence"/>
</dbReference>
<feature type="compositionally biased region" description="Gly residues" evidence="11">
    <location>
        <begin position="40"/>
        <end position="53"/>
    </location>
</feature>
<dbReference type="FunFam" id="2.40.10.230:FF:000001">
    <property type="entry name" value="H/ACA ribonucleoprotein complex subunit"/>
    <property type="match status" value="1"/>
</dbReference>
<feature type="region of interest" description="Disordered" evidence="11">
    <location>
        <begin position="275"/>
        <end position="354"/>
    </location>
</feature>
<dbReference type="GO" id="GO:0000454">
    <property type="term" value="P:snoRNA guided rRNA pseudouridine synthesis"/>
    <property type="evidence" value="ECO:0007669"/>
    <property type="project" value="TreeGrafter"/>
</dbReference>
<dbReference type="PANTHER" id="PTHR23237:SF6">
    <property type="entry name" value="H_ACA RIBONUCLEOPROTEIN COMPLEX SUBUNIT 1"/>
    <property type="match status" value="1"/>
</dbReference>
<evidence type="ECO:0000256" key="2">
    <source>
        <dbReference type="ARBA" id="ARBA00022517"/>
    </source>
</evidence>
<evidence type="ECO:0000256" key="9">
    <source>
        <dbReference type="ARBA" id="ARBA00042224"/>
    </source>
</evidence>
<proteinExistence type="inferred from homology"/>
<evidence type="ECO:0000256" key="1">
    <source>
        <dbReference type="ARBA" id="ARBA00004604"/>
    </source>
</evidence>
<dbReference type="GO" id="GO:0031429">
    <property type="term" value="C:box H/ACA snoRNP complex"/>
    <property type="evidence" value="ECO:0007669"/>
    <property type="project" value="TreeGrafter"/>
</dbReference>
<keyword evidence="5" id="KW-0539">Nucleus</keyword>
<dbReference type="AlphaFoldDB" id="A0A2X0MY62"/>
<feature type="compositionally biased region" description="Gly residues" evidence="11">
    <location>
        <begin position="287"/>
        <end position="354"/>
    </location>
</feature>
<evidence type="ECO:0000256" key="7">
    <source>
        <dbReference type="ARBA" id="ARBA00038293"/>
    </source>
</evidence>
<keyword evidence="4" id="KW-0694">RNA-binding</keyword>
<dbReference type="InterPro" id="IPR009000">
    <property type="entry name" value="Transl_B-barrel_sf"/>
</dbReference>
<evidence type="ECO:0000256" key="5">
    <source>
        <dbReference type="ARBA" id="ARBA00023242"/>
    </source>
</evidence>
<feature type="region of interest" description="Disordered" evidence="11">
    <location>
        <begin position="37"/>
        <end position="70"/>
    </location>
</feature>
<keyword evidence="13" id="KW-1185">Reference proteome</keyword>
<dbReference type="GO" id="GO:0034513">
    <property type="term" value="F:box H/ACA snoRNA binding"/>
    <property type="evidence" value="ECO:0007669"/>
    <property type="project" value="TreeGrafter"/>
</dbReference>
<comment type="similarity">
    <text evidence="7">Belongs to the GAR1 family.</text>
</comment>
<keyword evidence="3" id="KW-0698">rRNA processing</keyword>
<accession>A0A2X0MY62</accession>
<dbReference type="STRING" id="796604.A0A2X0MY62"/>
<keyword evidence="6" id="KW-0687">Ribonucleoprotein</keyword>
<evidence type="ECO:0000256" key="11">
    <source>
        <dbReference type="SAM" id="MobiDB-lite"/>
    </source>
</evidence>
<name>A0A2X0MY62_9BASI</name>
<keyword evidence="2" id="KW-0690">Ribosome biogenesis</keyword>
<dbReference type="InterPro" id="IPR038664">
    <property type="entry name" value="Gar1/Naf1_Cbf5-bd_sf"/>
</dbReference>
<comment type="subcellular location">
    <subcellularLocation>
        <location evidence="1">Nucleus</location>
        <location evidence="1">Nucleolus</location>
    </subcellularLocation>
</comment>
<gene>
    <name evidence="12" type="primary">BQ5605_C001g00594</name>
    <name evidence="12" type="ORF">BQ5605_C001G00594</name>
</gene>
<evidence type="ECO:0000256" key="3">
    <source>
        <dbReference type="ARBA" id="ARBA00022552"/>
    </source>
</evidence>
<dbReference type="SUPFAM" id="SSF50447">
    <property type="entry name" value="Translation proteins"/>
    <property type="match status" value="1"/>
</dbReference>
<dbReference type="Gene3D" id="2.40.10.230">
    <property type="entry name" value="Probable tRNA pseudouridine synthase domain"/>
    <property type="match status" value="1"/>
</dbReference>
<protein>
    <recommendedName>
        <fullName evidence="8">H/ACA ribonucleoprotein complex subunit GAR1</fullName>
    </recommendedName>
    <alternativeName>
        <fullName evidence="10">H/ACA ribonucleoprotein complex subunit gar1</fullName>
    </alternativeName>
    <alternativeName>
        <fullName evidence="9">snoRNP protein GAR1</fullName>
    </alternativeName>
</protein>
<reference evidence="12 13" key="1">
    <citation type="submission" date="2016-11" db="EMBL/GenBank/DDBJ databases">
        <authorList>
            <person name="Jaros S."/>
            <person name="Januszkiewicz K."/>
            <person name="Wedrychowicz H."/>
        </authorList>
    </citation>
    <scope>NUCLEOTIDE SEQUENCE [LARGE SCALE GENOMIC DNA]</scope>
</reference>
<evidence type="ECO:0000313" key="12">
    <source>
        <dbReference type="EMBL" id="SGY47953.1"/>
    </source>
</evidence>
<organism evidence="12 13">
    <name type="scientific">Microbotryum silenes-dioicae</name>
    <dbReference type="NCBI Taxonomy" id="796604"/>
    <lineage>
        <taxon>Eukaryota</taxon>
        <taxon>Fungi</taxon>
        <taxon>Dikarya</taxon>
        <taxon>Basidiomycota</taxon>
        <taxon>Pucciniomycotina</taxon>
        <taxon>Microbotryomycetes</taxon>
        <taxon>Microbotryales</taxon>
        <taxon>Microbotryaceae</taxon>
        <taxon>Microbotryum</taxon>
    </lineage>
</organism>
<evidence type="ECO:0000256" key="10">
    <source>
        <dbReference type="ARBA" id="ARBA00067245"/>
    </source>
</evidence>
<sequence length="354" mass="36352">MLSTRSPLVHGAGDVDTYLPIRPTAYNNPNYAIMSFRGSSRGGSGDRGGFRGGRGGDRGRRFAKARVSAGARPCRVRHEDMGSTSTIVKAPTNSRQDKRTNQTTVLLPVMTLLVQTLLRDRPGPFAPPATALARFPYFIAGIDARVSRIFFPIPGGRGGFSRGGGRGGGRGGFGGGFNDGPPAEVVEIGTFVHAVEGEMLCSSTMPSKVPYFNAPIYLPTKAAVGKVDEILGPINEVYFTIKPSAGIQATSFTAGDKVCIGTDKLLPIERFLPQPKVPGVAKRGGRGRGAPGGARGGRGRGAPGGRGGGRGAPRGGPPRGGSRGGGRGFSSGGRGGGGFSSRGSGGFRGGRGRG</sequence>
<dbReference type="PANTHER" id="PTHR23237">
    <property type="entry name" value="NUCLEOLAR PROTEIN FAMILY A MEMBER 1 SNORNP PROTEIN GAR1"/>
    <property type="match status" value="1"/>
</dbReference>
<dbReference type="InterPro" id="IPR007504">
    <property type="entry name" value="H/ACA_rnp_Gar1/Naf1"/>
</dbReference>
<dbReference type="EMBL" id="FQNC01000043">
    <property type="protein sequence ID" value="SGY47953.1"/>
    <property type="molecule type" value="Genomic_DNA"/>
</dbReference>
<evidence type="ECO:0000256" key="4">
    <source>
        <dbReference type="ARBA" id="ARBA00022884"/>
    </source>
</evidence>
<evidence type="ECO:0000256" key="6">
    <source>
        <dbReference type="ARBA" id="ARBA00023274"/>
    </source>
</evidence>
<evidence type="ECO:0000256" key="8">
    <source>
        <dbReference type="ARBA" id="ARBA00040068"/>
    </source>
</evidence>